<evidence type="ECO:0000313" key="2">
    <source>
        <dbReference type="Proteomes" id="UP001164539"/>
    </source>
</evidence>
<name>A0ACC1X793_MELAZ</name>
<organism evidence="1 2">
    <name type="scientific">Melia azedarach</name>
    <name type="common">Chinaberry tree</name>
    <dbReference type="NCBI Taxonomy" id="155640"/>
    <lineage>
        <taxon>Eukaryota</taxon>
        <taxon>Viridiplantae</taxon>
        <taxon>Streptophyta</taxon>
        <taxon>Embryophyta</taxon>
        <taxon>Tracheophyta</taxon>
        <taxon>Spermatophyta</taxon>
        <taxon>Magnoliopsida</taxon>
        <taxon>eudicotyledons</taxon>
        <taxon>Gunneridae</taxon>
        <taxon>Pentapetalae</taxon>
        <taxon>rosids</taxon>
        <taxon>malvids</taxon>
        <taxon>Sapindales</taxon>
        <taxon>Meliaceae</taxon>
        <taxon>Melia</taxon>
    </lineage>
</organism>
<sequence length="455" mass="51673">MGNPHVLVIPYPVQGHVIPFMELSKCLVKQGIKTTFVNTEENHKRVMDALAAKDGIEKQINLVSIPDGMESLEVRDHLEKHAESVFWFMPKKVEELIDQINASESDKITCVLADHIFGWAMEIAAEKGIRKRASFCAYAAIQSVLMSCIQKMVDDGIIDNDGTPTKKQMFQLSPTSPPMNTAHFGWIGVGSLKVQKMLFENMVRNKRLEALTEWLLCNSTYDLEPVAISMDTRILPVGPLLASNRLGDSAVNFLPEDITCLKWLDQQPPQSVIYVAFGSTAIFDHTQFQELATGLELSNRPFLWVVRPDFTDEISYAYLKAFQDRTATRSHIVSWAPQQKVLAHSSVACFISHCGWNSTMEGVSNGIPFLCWPYFSDQFHNETYICKVWKVGLGFTRDDRRIINHEEIKFKLDQLLDNEEYKARALSLKELVMHSIKEGGGSYKNFKNFIQWIKA</sequence>
<gene>
    <name evidence="1" type="ORF">OWV82_020853</name>
</gene>
<accession>A0ACC1X793</accession>
<dbReference type="Proteomes" id="UP001164539">
    <property type="component" value="Chromosome 11"/>
</dbReference>
<protein>
    <submittedName>
        <fullName evidence="1">UDP-glycosyltransferase</fullName>
    </submittedName>
</protein>
<dbReference type="EMBL" id="CM051404">
    <property type="protein sequence ID" value="KAJ4707316.1"/>
    <property type="molecule type" value="Genomic_DNA"/>
</dbReference>
<evidence type="ECO:0000313" key="1">
    <source>
        <dbReference type="EMBL" id="KAJ4707316.1"/>
    </source>
</evidence>
<comment type="caution">
    <text evidence="1">The sequence shown here is derived from an EMBL/GenBank/DDBJ whole genome shotgun (WGS) entry which is preliminary data.</text>
</comment>
<proteinExistence type="predicted"/>
<reference evidence="1 2" key="1">
    <citation type="journal article" date="2023" name="Science">
        <title>Complex scaffold remodeling in plant triterpene biosynthesis.</title>
        <authorList>
            <person name="De La Pena R."/>
            <person name="Hodgson H."/>
            <person name="Liu J.C."/>
            <person name="Stephenson M.J."/>
            <person name="Martin A.C."/>
            <person name="Owen C."/>
            <person name="Harkess A."/>
            <person name="Leebens-Mack J."/>
            <person name="Jimenez L.E."/>
            <person name="Osbourn A."/>
            <person name="Sattely E.S."/>
        </authorList>
    </citation>
    <scope>NUCLEOTIDE SEQUENCE [LARGE SCALE GENOMIC DNA]</scope>
    <source>
        <strain evidence="2">cv. JPN11</strain>
        <tissue evidence="1">Leaf</tissue>
    </source>
</reference>
<keyword evidence="2" id="KW-1185">Reference proteome</keyword>